<reference evidence="2" key="1">
    <citation type="submission" date="2019-11" db="UniProtKB">
        <authorList>
            <consortium name="WormBaseParasite"/>
        </authorList>
    </citation>
    <scope>IDENTIFICATION</scope>
</reference>
<dbReference type="PANTHER" id="PTHR28658">
    <property type="entry name" value="TRANSMEMBRANE PROTEIN 180"/>
    <property type="match status" value="1"/>
</dbReference>
<feature type="transmembrane region" description="Helical" evidence="1">
    <location>
        <begin position="42"/>
        <end position="65"/>
    </location>
</feature>
<evidence type="ECO:0000313" key="2">
    <source>
        <dbReference type="WBParaSite" id="MCU_000281-RC"/>
    </source>
</evidence>
<protein>
    <submittedName>
        <fullName evidence="2">Zgc:171489</fullName>
    </submittedName>
</protein>
<feature type="transmembrane region" description="Helical" evidence="1">
    <location>
        <begin position="464"/>
        <end position="487"/>
    </location>
</feature>
<accession>A0A5K3EG59</accession>
<keyword evidence="1" id="KW-0472">Membrane</keyword>
<feature type="transmembrane region" description="Helical" evidence="1">
    <location>
        <begin position="203"/>
        <end position="224"/>
    </location>
</feature>
<sequence>MTSLRICIIYGLIHFCTSLMHNIFVVYHVYVFVSCFGLSKLSFWTSEFLFLLWNAINDPIFGWLLDKKILRQQMSNQVIAHERARFISICGPFLGLAFLSTWFPHWLPNFPGLRFVIVLCTYDTALTLVELMKSSLLADLAVSQVDRSRLGSAASVGNALSVNGLVVVSWCVGGGAELSLIDQPFDVAETLSEKHSISNGFQACAVLITIFSAVGLFCGGLWLANMTDLTIGALSSSVDVHRKVTHSIPQCTDHGFRFNNKAESQNIFVFLFDIISRPNFLAFCLMQAFQVFHCHFNSNFFPLFSKLLLGPGHEKLISAILGISFVLPHVNNVLLLKACDACGTYAVIRGLFFVKVALGIVLLLSGPSNLPLLSVFLACNRVFSEGICKLLPQVISDLVDEDLVLSRRPQPVSALVFGATSLLSRPGQTAAPLVGYLMLSHLTGKEMISSHLDVLPSPPSGMDLRTACFTLAWSVVIVVGVIQLLIWSRYQLHGVSLARIKRERLTLTEPSRSCVNCEHPSPLFMGI</sequence>
<dbReference type="InterPro" id="IPR040035">
    <property type="entry name" value="TMEM180"/>
</dbReference>
<dbReference type="Pfam" id="PF13347">
    <property type="entry name" value="MFS_2"/>
    <property type="match status" value="1"/>
</dbReference>
<organism evidence="2">
    <name type="scientific">Mesocestoides corti</name>
    <name type="common">Flatworm</name>
    <dbReference type="NCBI Taxonomy" id="53468"/>
    <lineage>
        <taxon>Eukaryota</taxon>
        <taxon>Metazoa</taxon>
        <taxon>Spiralia</taxon>
        <taxon>Lophotrochozoa</taxon>
        <taxon>Platyhelminthes</taxon>
        <taxon>Cestoda</taxon>
        <taxon>Eucestoda</taxon>
        <taxon>Cyclophyllidea</taxon>
        <taxon>Mesocestoididae</taxon>
        <taxon>Mesocestoides</taxon>
    </lineage>
</organism>
<dbReference type="PROSITE" id="PS51257">
    <property type="entry name" value="PROKAR_LIPOPROTEIN"/>
    <property type="match status" value="1"/>
</dbReference>
<keyword evidence="1" id="KW-1133">Transmembrane helix</keyword>
<feature type="transmembrane region" description="Helical" evidence="1">
    <location>
        <begin position="316"/>
        <end position="334"/>
    </location>
</feature>
<feature type="transmembrane region" description="Helical" evidence="1">
    <location>
        <begin position="86"/>
        <end position="107"/>
    </location>
</feature>
<dbReference type="WBParaSite" id="MCU_000281-RC">
    <property type="protein sequence ID" value="MCU_000281-RC"/>
    <property type="gene ID" value="MCU_000281"/>
</dbReference>
<dbReference type="PANTHER" id="PTHR28658:SF3">
    <property type="entry name" value="TRANSMEMBRANE PROTEIN 180"/>
    <property type="match status" value="1"/>
</dbReference>
<name>A0A5K3EG59_MESCO</name>
<evidence type="ECO:0000256" key="1">
    <source>
        <dbReference type="SAM" id="Phobius"/>
    </source>
</evidence>
<dbReference type="AlphaFoldDB" id="A0A5K3EG59"/>
<feature type="transmembrane region" description="Helical" evidence="1">
    <location>
        <begin position="7"/>
        <end position="30"/>
    </location>
</feature>
<dbReference type="SUPFAM" id="SSF103473">
    <property type="entry name" value="MFS general substrate transporter"/>
    <property type="match status" value="2"/>
</dbReference>
<proteinExistence type="predicted"/>
<dbReference type="InterPro" id="IPR036259">
    <property type="entry name" value="MFS_trans_sf"/>
</dbReference>
<keyword evidence="1" id="KW-0812">Transmembrane</keyword>
<feature type="transmembrane region" description="Helical" evidence="1">
    <location>
        <begin position="346"/>
        <end position="366"/>
    </location>
</feature>